<accession>A0A9Q3QLK1</accession>
<dbReference type="RefSeq" id="WP_116576098.1">
    <property type="nucleotide sequence ID" value="NZ_JACBXL010000011.1"/>
</dbReference>
<proteinExistence type="predicted"/>
<organism evidence="2 3">
    <name type="scientific">Ralstonia pickettii</name>
    <name type="common">Burkholderia pickettii</name>
    <dbReference type="NCBI Taxonomy" id="329"/>
    <lineage>
        <taxon>Bacteria</taxon>
        <taxon>Pseudomonadati</taxon>
        <taxon>Pseudomonadota</taxon>
        <taxon>Betaproteobacteria</taxon>
        <taxon>Burkholderiales</taxon>
        <taxon>Burkholderiaceae</taxon>
        <taxon>Ralstonia</taxon>
    </lineage>
</organism>
<comment type="caution">
    <text evidence="2">The sequence shown here is derived from an EMBL/GenBank/DDBJ whole genome shotgun (WGS) entry which is preliminary data.</text>
</comment>
<evidence type="ECO:0000256" key="1">
    <source>
        <dbReference type="SAM" id="MobiDB-lite"/>
    </source>
</evidence>
<gene>
    <name evidence="2" type="ORF">DEE74_10790</name>
</gene>
<evidence type="ECO:0000313" key="2">
    <source>
        <dbReference type="EMBL" id="MBX3890349.1"/>
    </source>
</evidence>
<dbReference type="EMBL" id="QGBI01000008">
    <property type="protein sequence ID" value="MBX3890349.1"/>
    <property type="molecule type" value="Genomic_DNA"/>
</dbReference>
<evidence type="ECO:0000313" key="3">
    <source>
        <dbReference type="Proteomes" id="UP001199322"/>
    </source>
</evidence>
<reference evidence="2" key="1">
    <citation type="submission" date="2018-06" db="EMBL/GenBank/DDBJ databases">
        <authorList>
            <person name="O'Rourke A."/>
        </authorList>
    </citation>
    <scope>NUCLEOTIDE SEQUENCE</scope>
    <source>
        <strain evidence="2">132550021-3</strain>
    </source>
</reference>
<protein>
    <submittedName>
        <fullName evidence="2">Uncharacterized protein</fullName>
    </submittedName>
</protein>
<dbReference type="AlphaFoldDB" id="A0A9Q3QLK1"/>
<name>A0A9Q3QLK1_RALPI</name>
<feature type="region of interest" description="Disordered" evidence="1">
    <location>
        <begin position="77"/>
        <end position="102"/>
    </location>
</feature>
<dbReference type="Proteomes" id="UP001199322">
    <property type="component" value="Unassembled WGS sequence"/>
</dbReference>
<sequence length="192" mass="22799">MMMVAGYCISIQYLRIMETPPPTHIVHKYRYLDARTGQWRMTRHHMSAEQAAKFFDPDRDPDFKVEQWEPVECTREDRRTGYPMHGPGIQCNPPKSTASPPSRLKVDEIRAIWERNKCEDVRRLMWEIWYLRSTVEYARYVAEWCECADIEPPFDRRFTALRIALTSHPSPAPLEWTSAELVIMKRNARARR</sequence>